<name>A0A1H9C2V9_9PSEU</name>
<dbReference type="Proteomes" id="UP000199352">
    <property type="component" value="Unassembled WGS sequence"/>
</dbReference>
<protein>
    <submittedName>
        <fullName evidence="1">Uncharacterized protein</fullName>
    </submittedName>
</protein>
<reference evidence="2" key="1">
    <citation type="submission" date="2016-10" db="EMBL/GenBank/DDBJ databases">
        <authorList>
            <person name="Varghese N."/>
            <person name="Submissions S."/>
        </authorList>
    </citation>
    <scope>NUCLEOTIDE SEQUENCE [LARGE SCALE GENOMIC DNA]</scope>
    <source>
        <strain evidence="2">CGMCC 4.3525</strain>
    </source>
</reference>
<dbReference type="STRING" id="402600.SAMN05216188_1011035"/>
<sequence>MGDDETSIMSRYGRTPHAAAEARVREVERGTSRESALGFTVRRALAASAPAVFADGSATTAICFGHAAPVGRVHSGRPADGPPPGLRLAERSHRPWNRFPRKGSESVVTLGRMGRFLVAVALALGFTVLTPPLAGAAEPTRWEITPCAAGTKALWLPREDTAGTDISCTTEEARDAAVQAARDSGNLMRMLNAAIALAQQASDKSLTPDSPCVLGAKAAIGESMGTCVAA</sequence>
<proteinExistence type="predicted"/>
<dbReference type="AlphaFoldDB" id="A0A1H9C2V9"/>
<organism evidence="1 2">
    <name type="scientific">Lentzea xinjiangensis</name>
    <dbReference type="NCBI Taxonomy" id="402600"/>
    <lineage>
        <taxon>Bacteria</taxon>
        <taxon>Bacillati</taxon>
        <taxon>Actinomycetota</taxon>
        <taxon>Actinomycetes</taxon>
        <taxon>Pseudonocardiales</taxon>
        <taxon>Pseudonocardiaceae</taxon>
        <taxon>Lentzea</taxon>
    </lineage>
</organism>
<evidence type="ECO:0000313" key="2">
    <source>
        <dbReference type="Proteomes" id="UP000199352"/>
    </source>
</evidence>
<accession>A0A1H9C2V9</accession>
<dbReference type="EMBL" id="FOFR01000001">
    <property type="protein sequence ID" value="SEP95444.1"/>
    <property type="molecule type" value="Genomic_DNA"/>
</dbReference>
<gene>
    <name evidence="1" type="ORF">SAMN05216188_1011035</name>
</gene>
<keyword evidence="2" id="KW-1185">Reference proteome</keyword>
<evidence type="ECO:0000313" key="1">
    <source>
        <dbReference type="EMBL" id="SEP95444.1"/>
    </source>
</evidence>